<gene>
    <name evidence="1" type="ORF">CEXT_560201</name>
</gene>
<accession>A0AAV4MK19</accession>
<keyword evidence="2" id="KW-1185">Reference proteome</keyword>
<protein>
    <submittedName>
        <fullName evidence="1">Uncharacterized protein</fullName>
    </submittedName>
</protein>
<organism evidence="1 2">
    <name type="scientific">Caerostris extrusa</name>
    <name type="common">Bark spider</name>
    <name type="synonym">Caerostris bankana</name>
    <dbReference type="NCBI Taxonomy" id="172846"/>
    <lineage>
        <taxon>Eukaryota</taxon>
        <taxon>Metazoa</taxon>
        <taxon>Ecdysozoa</taxon>
        <taxon>Arthropoda</taxon>
        <taxon>Chelicerata</taxon>
        <taxon>Arachnida</taxon>
        <taxon>Araneae</taxon>
        <taxon>Araneomorphae</taxon>
        <taxon>Entelegynae</taxon>
        <taxon>Araneoidea</taxon>
        <taxon>Araneidae</taxon>
        <taxon>Caerostris</taxon>
    </lineage>
</organism>
<comment type="caution">
    <text evidence="1">The sequence shown here is derived from an EMBL/GenBank/DDBJ whole genome shotgun (WGS) entry which is preliminary data.</text>
</comment>
<dbReference type="Proteomes" id="UP001054945">
    <property type="component" value="Unassembled WGS sequence"/>
</dbReference>
<evidence type="ECO:0000313" key="2">
    <source>
        <dbReference type="Proteomes" id="UP001054945"/>
    </source>
</evidence>
<name>A0AAV4MK19_CAEEX</name>
<evidence type="ECO:0000313" key="1">
    <source>
        <dbReference type="EMBL" id="GIX72213.1"/>
    </source>
</evidence>
<proteinExistence type="predicted"/>
<sequence length="182" mass="20497">MYELISPLTAAHVYIRLTQPMRSLPPAYIYAFPKYDPLHCAAIKKTAPTVLECHKMTLRVFEKDFIISEKRDRTEVFSGAERFRLNYETRINKHDLLHIYQGREIGFKGGGSTAELSVFLGLPVIISWSPESIPLIPEVAVNTHGWLLYRFATEDLLRLGLGQGPTQLSASPGVRRNVTPGS</sequence>
<reference evidence="1 2" key="1">
    <citation type="submission" date="2021-06" db="EMBL/GenBank/DDBJ databases">
        <title>Caerostris extrusa draft genome.</title>
        <authorList>
            <person name="Kono N."/>
            <person name="Arakawa K."/>
        </authorList>
    </citation>
    <scope>NUCLEOTIDE SEQUENCE [LARGE SCALE GENOMIC DNA]</scope>
</reference>
<dbReference type="AlphaFoldDB" id="A0AAV4MK19"/>
<dbReference type="EMBL" id="BPLR01019829">
    <property type="protein sequence ID" value="GIX72213.1"/>
    <property type="molecule type" value="Genomic_DNA"/>
</dbReference>